<dbReference type="EMBL" id="FORP01000018">
    <property type="protein sequence ID" value="SFK31344.1"/>
    <property type="molecule type" value="Genomic_DNA"/>
</dbReference>
<organism evidence="1 2">
    <name type="scientific">Amycolatopsis sacchari</name>
    <dbReference type="NCBI Taxonomy" id="115433"/>
    <lineage>
        <taxon>Bacteria</taxon>
        <taxon>Bacillati</taxon>
        <taxon>Actinomycetota</taxon>
        <taxon>Actinomycetes</taxon>
        <taxon>Pseudonocardiales</taxon>
        <taxon>Pseudonocardiaceae</taxon>
        <taxon>Amycolatopsis</taxon>
    </lineage>
</organism>
<proteinExistence type="predicted"/>
<dbReference type="Proteomes" id="UP000199025">
    <property type="component" value="Unassembled WGS sequence"/>
</dbReference>
<dbReference type="RefSeq" id="WP_091512383.1">
    <property type="nucleotide sequence ID" value="NZ_CBDQZW010000015.1"/>
</dbReference>
<name>A0A1I3YHP4_9PSEU</name>
<protein>
    <submittedName>
        <fullName evidence="1">Uncharacterized protein</fullName>
    </submittedName>
</protein>
<keyword evidence="2" id="KW-1185">Reference proteome</keyword>
<evidence type="ECO:0000313" key="2">
    <source>
        <dbReference type="Proteomes" id="UP000199025"/>
    </source>
</evidence>
<dbReference type="AlphaFoldDB" id="A0A1I3YHP4"/>
<gene>
    <name evidence="1" type="ORF">SAMN05421835_1183</name>
</gene>
<accession>A0A1I3YHP4</accession>
<sequence>MNDFVEISLGTLRAAFEKVMTHFQESEGDVVRLKADYFWSIPDDDIYDVTRDPGKLTIGQITESYEQLVSLVGDSDRRVTWEGVWLSEVLRAVGTPRTRKS</sequence>
<evidence type="ECO:0000313" key="1">
    <source>
        <dbReference type="EMBL" id="SFK31344.1"/>
    </source>
</evidence>
<dbReference type="OrthoDB" id="5521008at2"/>
<reference evidence="1 2" key="1">
    <citation type="submission" date="2016-10" db="EMBL/GenBank/DDBJ databases">
        <authorList>
            <person name="de Groot N.N."/>
        </authorList>
    </citation>
    <scope>NUCLEOTIDE SEQUENCE [LARGE SCALE GENOMIC DNA]</scope>
    <source>
        <strain evidence="1 2">DSM 44468</strain>
    </source>
</reference>